<accession>A0A2W5DDB2</accession>
<evidence type="ECO:0000313" key="2">
    <source>
        <dbReference type="EMBL" id="PZP27067.1"/>
    </source>
</evidence>
<comment type="caution">
    <text evidence="2">The sequence shown here is derived from an EMBL/GenBank/DDBJ whole genome shotgun (WGS) entry which is preliminary data.</text>
</comment>
<evidence type="ECO:0000259" key="1">
    <source>
        <dbReference type="Pfam" id="PF00248"/>
    </source>
</evidence>
<dbReference type="CDD" id="cd19097">
    <property type="entry name" value="AKR_unchar"/>
    <property type="match status" value="1"/>
</dbReference>
<dbReference type="SUPFAM" id="SSF51430">
    <property type="entry name" value="NAD(P)-linked oxidoreductase"/>
    <property type="match status" value="1"/>
</dbReference>
<dbReference type="AlphaFoldDB" id="A0A2W5DDB2"/>
<proteinExistence type="predicted"/>
<dbReference type="InterPro" id="IPR023210">
    <property type="entry name" value="NADP_OxRdtase_dom"/>
</dbReference>
<dbReference type="InterPro" id="IPR036812">
    <property type="entry name" value="NAD(P)_OxRdtase_dom_sf"/>
</dbReference>
<protein>
    <submittedName>
        <fullName evidence="2">Aldo/keto reductase</fullName>
    </submittedName>
</protein>
<dbReference type="Proteomes" id="UP000249633">
    <property type="component" value="Unassembled WGS sequence"/>
</dbReference>
<dbReference type="InterPro" id="IPR053135">
    <property type="entry name" value="AKR2_Oxidoreductase"/>
</dbReference>
<dbReference type="Gene3D" id="3.20.20.100">
    <property type="entry name" value="NADP-dependent oxidoreductase domain"/>
    <property type="match status" value="1"/>
</dbReference>
<sequence length="285" mass="30473">MELALGTVQFGLAYGAVGSGRQVDDDTARAILNEAWAHGVRTLDTAAAYGDIEARLAGLCGPHDFRIVSKIAPLGRLSDPAERAEAVRASVQRSLQRLGGRLRALLFHSVADLEADDGPALWDIARQTLARSGQTVRLGVSGYAPEELQRLRAQLDIEIAQLPGNALDQRLHQHPPFDGVELHVRSAFLQGLLLAPARGAARVPAAAAALARWQARCEQAGLSGQQAALGVVRGLPGVACCVVGVETPAQFNEIAEAWRHATPQHWPELACSDPDAWDPRRWPAG</sequence>
<reference evidence="2 3" key="1">
    <citation type="submission" date="2017-08" db="EMBL/GenBank/DDBJ databases">
        <title>Infants hospitalized years apart are colonized by the same room-sourced microbial strains.</title>
        <authorList>
            <person name="Brooks B."/>
            <person name="Olm M.R."/>
            <person name="Firek B.A."/>
            <person name="Baker R."/>
            <person name="Thomas B.C."/>
            <person name="Morowitz M.J."/>
            <person name="Banfield J.F."/>
        </authorList>
    </citation>
    <scope>NUCLEOTIDE SEQUENCE [LARGE SCALE GENOMIC DNA]</scope>
    <source>
        <strain evidence="2">S2_012_000_R2_81</strain>
    </source>
</reference>
<dbReference type="EMBL" id="QFOD01000036">
    <property type="protein sequence ID" value="PZP27067.1"/>
    <property type="molecule type" value="Genomic_DNA"/>
</dbReference>
<evidence type="ECO:0000313" key="3">
    <source>
        <dbReference type="Proteomes" id="UP000249633"/>
    </source>
</evidence>
<organism evidence="2 3">
    <name type="scientific">Roseateles depolymerans</name>
    <dbReference type="NCBI Taxonomy" id="76731"/>
    <lineage>
        <taxon>Bacteria</taxon>
        <taxon>Pseudomonadati</taxon>
        <taxon>Pseudomonadota</taxon>
        <taxon>Betaproteobacteria</taxon>
        <taxon>Burkholderiales</taxon>
        <taxon>Sphaerotilaceae</taxon>
        <taxon>Roseateles</taxon>
    </lineage>
</organism>
<gene>
    <name evidence="2" type="ORF">DI603_22785</name>
</gene>
<dbReference type="Pfam" id="PF00248">
    <property type="entry name" value="Aldo_ket_red"/>
    <property type="match status" value="1"/>
</dbReference>
<dbReference type="PANTHER" id="PTHR43312:SF1">
    <property type="entry name" value="NADP-DEPENDENT OXIDOREDUCTASE DOMAIN-CONTAINING PROTEIN"/>
    <property type="match status" value="1"/>
</dbReference>
<dbReference type="PANTHER" id="PTHR43312">
    <property type="entry name" value="D-THREO-ALDOSE 1-DEHYDROGENASE"/>
    <property type="match status" value="1"/>
</dbReference>
<name>A0A2W5DDB2_9BURK</name>
<feature type="domain" description="NADP-dependent oxidoreductase" evidence="1">
    <location>
        <begin position="3"/>
        <end position="260"/>
    </location>
</feature>